<keyword evidence="5" id="KW-0539">Nucleus</keyword>
<proteinExistence type="predicted"/>
<dbReference type="PANTHER" id="PTHR31140:SF145">
    <property type="entry name" value="TF-B3 DOMAIN-CONTAINING PROTEIN"/>
    <property type="match status" value="1"/>
</dbReference>
<dbReference type="AlphaFoldDB" id="A0A6N2LHP7"/>
<dbReference type="EMBL" id="CAADRP010001538">
    <property type="protein sequence ID" value="VFU39988.1"/>
    <property type="molecule type" value="Genomic_DNA"/>
</dbReference>
<reference evidence="6" key="1">
    <citation type="submission" date="2019-03" db="EMBL/GenBank/DDBJ databases">
        <authorList>
            <person name="Mank J."/>
            <person name="Almeida P."/>
        </authorList>
    </citation>
    <scope>NUCLEOTIDE SEQUENCE</scope>
    <source>
        <strain evidence="6">78183</strain>
    </source>
</reference>
<organism evidence="6">
    <name type="scientific">Salix viminalis</name>
    <name type="common">Common osier</name>
    <name type="synonym">Basket willow</name>
    <dbReference type="NCBI Taxonomy" id="40686"/>
    <lineage>
        <taxon>Eukaryota</taxon>
        <taxon>Viridiplantae</taxon>
        <taxon>Streptophyta</taxon>
        <taxon>Embryophyta</taxon>
        <taxon>Tracheophyta</taxon>
        <taxon>Spermatophyta</taxon>
        <taxon>Magnoliopsida</taxon>
        <taxon>eudicotyledons</taxon>
        <taxon>Gunneridae</taxon>
        <taxon>Pentapetalae</taxon>
        <taxon>rosids</taxon>
        <taxon>fabids</taxon>
        <taxon>Malpighiales</taxon>
        <taxon>Salicaceae</taxon>
        <taxon>Saliceae</taxon>
        <taxon>Salix</taxon>
    </lineage>
</organism>
<dbReference type="InterPro" id="IPR015300">
    <property type="entry name" value="DNA-bd_pseudobarrel_sf"/>
</dbReference>
<dbReference type="CDD" id="cd10017">
    <property type="entry name" value="B3_DNA"/>
    <property type="match status" value="2"/>
</dbReference>
<comment type="subcellular location">
    <subcellularLocation>
        <location evidence="1">Nucleus</location>
    </subcellularLocation>
</comment>
<name>A0A6N2LHP7_SALVM</name>
<dbReference type="PANTHER" id="PTHR31140">
    <property type="entry name" value="B3 DOMAIN-CONTAINING TRANSCRIPTION FACTOR ABI3"/>
    <property type="match status" value="1"/>
</dbReference>
<evidence type="ECO:0000256" key="5">
    <source>
        <dbReference type="ARBA" id="ARBA00023242"/>
    </source>
</evidence>
<evidence type="ECO:0000256" key="3">
    <source>
        <dbReference type="ARBA" id="ARBA00023125"/>
    </source>
</evidence>
<dbReference type="GO" id="GO:0005634">
    <property type="term" value="C:nucleus"/>
    <property type="evidence" value="ECO:0007669"/>
    <property type="project" value="UniProtKB-SubCell"/>
</dbReference>
<dbReference type="InterPro" id="IPR003340">
    <property type="entry name" value="B3_DNA-bd"/>
</dbReference>
<dbReference type="GO" id="GO:0003700">
    <property type="term" value="F:DNA-binding transcription factor activity"/>
    <property type="evidence" value="ECO:0007669"/>
    <property type="project" value="InterPro"/>
</dbReference>
<dbReference type="SUPFAM" id="SSF101936">
    <property type="entry name" value="DNA-binding pseudobarrel domain"/>
    <property type="match status" value="2"/>
</dbReference>
<dbReference type="InterPro" id="IPR044800">
    <property type="entry name" value="LEC2-like"/>
</dbReference>
<gene>
    <name evidence="6" type="ORF">SVIM_LOCUS226037</name>
</gene>
<evidence type="ECO:0000313" key="6">
    <source>
        <dbReference type="EMBL" id="VFU39988.1"/>
    </source>
</evidence>
<accession>A0A6N2LHP7</accession>
<evidence type="ECO:0008006" key="7">
    <source>
        <dbReference type="Google" id="ProtNLM"/>
    </source>
</evidence>
<evidence type="ECO:0000256" key="1">
    <source>
        <dbReference type="ARBA" id="ARBA00004123"/>
    </source>
</evidence>
<sequence length="263" mass="31273">MEVMNKKLSESDTTNRRLEFPAGSLWAFPMPDGQNSVEFVASDIHEQQWRLKVSVRNEGRYSKPWLKGEWGDYVHQKQLRKGDRVILTMNDEENGERIYRINAERKHFEMEVMKKKLSESDTTNRRLEFPSGSLWAFPMPHGQNSVEFVASDIHEQQWRLKVSVRNEGRYSKPWLKGEWGDYVHQKQLRKGDRVILTMNDEENGERIYRIGAERKLFGFWYSIDEQQFSVVKKLGFLAIKFKARNHAVFGNRDKRYLEIRNQI</sequence>
<keyword evidence="2" id="KW-0805">Transcription regulation</keyword>
<evidence type="ECO:0000256" key="4">
    <source>
        <dbReference type="ARBA" id="ARBA00023163"/>
    </source>
</evidence>
<keyword evidence="4" id="KW-0804">Transcription</keyword>
<dbReference type="Gene3D" id="2.40.330.10">
    <property type="entry name" value="DNA-binding pseudobarrel domain"/>
    <property type="match status" value="2"/>
</dbReference>
<dbReference type="GO" id="GO:0003677">
    <property type="term" value="F:DNA binding"/>
    <property type="evidence" value="ECO:0007669"/>
    <property type="project" value="UniProtKB-KW"/>
</dbReference>
<keyword evidence="3" id="KW-0238">DNA-binding</keyword>
<protein>
    <recommendedName>
        <fullName evidence="7">TF-B3 domain-containing protein</fullName>
    </recommendedName>
</protein>
<evidence type="ECO:0000256" key="2">
    <source>
        <dbReference type="ARBA" id="ARBA00023015"/>
    </source>
</evidence>